<sequence>MSSSPYKKMKTTNNDWTPYTQIRQLEKNKAYRILGIIHTNNDKYGPGECATLLHTNGKRYRTYLPKKYLSLLSKEDIQQIKNDVIQGKNIVLVFREVMNDNSYRIDLCEASENWLKCYDRDEEIPELEDSLTEEDATIANGDVPVNDENKLINEDEAKNKTPDNEENMKKDEANKNIESPNEEKRD</sequence>
<dbReference type="Proteomes" id="UP000504606">
    <property type="component" value="Unplaced"/>
</dbReference>
<evidence type="ECO:0000313" key="3">
    <source>
        <dbReference type="RefSeq" id="XP_052131114.1"/>
    </source>
</evidence>
<dbReference type="GeneID" id="127751506"/>
<dbReference type="AlphaFoldDB" id="A0A9C6XTU6"/>
<reference evidence="3" key="1">
    <citation type="submission" date="2025-08" db="UniProtKB">
        <authorList>
            <consortium name="RefSeq"/>
        </authorList>
    </citation>
    <scope>IDENTIFICATION</scope>
    <source>
        <tissue evidence="3">Whole organism</tissue>
    </source>
</reference>
<feature type="compositionally biased region" description="Basic and acidic residues" evidence="1">
    <location>
        <begin position="147"/>
        <end position="186"/>
    </location>
</feature>
<dbReference type="RefSeq" id="XP_052131114.1">
    <property type="nucleotide sequence ID" value="XM_052275154.1"/>
</dbReference>
<accession>A0A9C6XTU6</accession>
<evidence type="ECO:0000313" key="2">
    <source>
        <dbReference type="Proteomes" id="UP000504606"/>
    </source>
</evidence>
<feature type="region of interest" description="Disordered" evidence="1">
    <location>
        <begin position="132"/>
        <end position="186"/>
    </location>
</feature>
<dbReference type="KEGG" id="foc:127751506"/>
<protein>
    <submittedName>
        <fullName evidence="3">Uncharacterized protein LOC127751506</fullName>
    </submittedName>
</protein>
<organism evidence="2 3">
    <name type="scientific">Frankliniella occidentalis</name>
    <name type="common">Western flower thrips</name>
    <name type="synonym">Euthrips occidentalis</name>
    <dbReference type="NCBI Taxonomy" id="133901"/>
    <lineage>
        <taxon>Eukaryota</taxon>
        <taxon>Metazoa</taxon>
        <taxon>Ecdysozoa</taxon>
        <taxon>Arthropoda</taxon>
        <taxon>Hexapoda</taxon>
        <taxon>Insecta</taxon>
        <taxon>Pterygota</taxon>
        <taxon>Neoptera</taxon>
        <taxon>Paraneoptera</taxon>
        <taxon>Thysanoptera</taxon>
        <taxon>Terebrantia</taxon>
        <taxon>Thripoidea</taxon>
        <taxon>Thripidae</taxon>
        <taxon>Frankliniella</taxon>
    </lineage>
</organism>
<keyword evidence="2" id="KW-1185">Reference proteome</keyword>
<name>A0A9C6XTU6_FRAOC</name>
<evidence type="ECO:0000256" key="1">
    <source>
        <dbReference type="SAM" id="MobiDB-lite"/>
    </source>
</evidence>
<proteinExistence type="predicted"/>
<gene>
    <name evidence="3" type="primary">LOC127751506</name>
</gene>